<name>A0A8H6JEB2_9PEZI</name>
<dbReference type="Gene3D" id="3.90.25.10">
    <property type="entry name" value="UDP-galactose 4-epimerase, domain 1"/>
    <property type="match status" value="1"/>
</dbReference>
<evidence type="ECO:0000259" key="1">
    <source>
        <dbReference type="Pfam" id="PF05368"/>
    </source>
</evidence>
<reference evidence="2 3" key="1">
    <citation type="journal article" date="2020" name="Phytopathology">
        <title>Genome Sequence Resources of Colletotrichum truncatum, C. plurivorum, C. musicola, and C. sojae: Four Species Pathogenic to Soybean (Glycine max).</title>
        <authorList>
            <person name="Rogerio F."/>
            <person name="Boufleur T.R."/>
            <person name="Ciampi-Guillardi M."/>
            <person name="Sukno S.A."/>
            <person name="Thon M.R."/>
            <person name="Massola Junior N.S."/>
            <person name="Baroncelli R."/>
        </authorList>
    </citation>
    <scope>NUCLEOTIDE SEQUENCE [LARGE SCALE GENOMIC DNA]</scope>
    <source>
        <strain evidence="2 3">LFN0009</strain>
    </source>
</reference>
<comment type="caution">
    <text evidence="2">The sequence shown here is derived from an EMBL/GenBank/DDBJ whole genome shotgun (WGS) entry which is preliminary data.</text>
</comment>
<sequence length="302" mass="33366">MSPHITVLPASTQAGAQTIRFLLSSDLKPLVRGIYRNPSKAPAEFTNNPNFEAVQGDVATVTSDLDFSGSDAVLYVAPPTWDDDVDPDEYSHRTASRVKDAVKKHGVGRVVIQSVVGAHHDKDEIGMIRLNHITDEILEDAAPEVVIARPGYYFQFWAAALETVQQEPAWFESPFPPEDFKIPMVSVKDVGEYLARALLADSIDPDARDVKLFGPRHYSPLDVKEAIEAATGKKAELRVVPVDGLAEYWAKSYPAVHVPDFVTFIRALLPGGVIAQDYADGPDSVWTRTELVDDLREMARRE</sequence>
<dbReference type="AlphaFoldDB" id="A0A8H6JEB2"/>
<dbReference type="InterPro" id="IPR051604">
    <property type="entry name" value="Ergot_Alk_Oxidoreductase"/>
</dbReference>
<evidence type="ECO:0000313" key="3">
    <source>
        <dbReference type="Proteomes" id="UP000652219"/>
    </source>
</evidence>
<dbReference type="InterPro" id="IPR008030">
    <property type="entry name" value="NmrA-like"/>
</dbReference>
<gene>
    <name evidence="2" type="ORF">CSOJ01_05687</name>
</gene>
<dbReference type="PANTHER" id="PTHR43162">
    <property type="match status" value="1"/>
</dbReference>
<dbReference type="Proteomes" id="UP000652219">
    <property type="component" value="Unassembled WGS sequence"/>
</dbReference>
<dbReference type="Pfam" id="PF05368">
    <property type="entry name" value="NmrA"/>
    <property type="match status" value="1"/>
</dbReference>
<feature type="domain" description="NmrA-like" evidence="1">
    <location>
        <begin position="4"/>
        <end position="246"/>
    </location>
</feature>
<accession>A0A8H6JEB2</accession>
<proteinExistence type="predicted"/>
<dbReference type="SUPFAM" id="SSF51735">
    <property type="entry name" value="NAD(P)-binding Rossmann-fold domains"/>
    <property type="match status" value="1"/>
</dbReference>
<dbReference type="PANTHER" id="PTHR43162:SF1">
    <property type="entry name" value="PRESTALK A DIFFERENTIATION PROTEIN A"/>
    <property type="match status" value="1"/>
</dbReference>
<evidence type="ECO:0000313" key="2">
    <source>
        <dbReference type="EMBL" id="KAF6811554.1"/>
    </source>
</evidence>
<dbReference type="InterPro" id="IPR036291">
    <property type="entry name" value="NAD(P)-bd_dom_sf"/>
</dbReference>
<keyword evidence="3" id="KW-1185">Reference proteome</keyword>
<organism evidence="2 3">
    <name type="scientific">Colletotrichum sojae</name>
    <dbReference type="NCBI Taxonomy" id="2175907"/>
    <lineage>
        <taxon>Eukaryota</taxon>
        <taxon>Fungi</taxon>
        <taxon>Dikarya</taxon>
        <taxon>Ascomycota</taxon>
        <taxon>Pezizomycotina</taxon>
        <taxon>Sordariomycetes</taxon>
        <taxon>Hypocreomycetidae</taxon>
        <taxon>Glomerellales</taxon>
        <taxon>Glomerellaceae</taxon>
        <taxon>Colletotrichum</taxon>
        <taxon>Colletotrichum orchidearum species complex</taxon>
    </lineage>
</organism>
<dbReference type="Gene3D" id="3.40.50.720">
    <property type="entry name" value="NAD(P)-binding Rossmann-like Domain"/>
    <property type="match status" value="1"/>
</dbReference>
<protein>
    <submittedName>
        <fullName evidence="2">NmrA family protein</fullName>
    </submittedName>
</protein>
<dbReference type="EMBL" id="WIGN01000073">
    <property type="protein sequence ID" value="KAF6811554.1"/>
    <property type="molecule type" value="Genomic_DNA"/>
</dbReference>